<reference evidence="9 10" key="1">
    <citation type="journal article" date="2015" name="Nat. Commun.">
        <title>Lucilia cuprina genome unlocks parasitic fly biology to underpin future interventions.</title>
        <authorList>
            <person name="Anstead C.A."/>
            <person name="Korhonen P.K."/>
            <person name="Young N.D."/>
            <person name="Hall R.S."/>
            <person name="Jex A.R."/>
            <person name="Murali S.C."/>
            <person name="Hughes D.S."/>
            <person name="Lee S.F."/>
            <person name="Perry T."/>
            <person name="Stroehlein A.J."/>
            <person name="Ansell B.R."/>
            <person name="Breugelmans B."/>
            <person name="Hofmann A."/>
            <person name="Qu J."/>
            <person name="Dugan S."/>
            <person name="Lee S.L."/>
            <person name="Chao H."/>
            <person name="Dinh H."/>
            <person name="Han Y."/>
            <person name="Doddapaneni H.V."/>
            <person name="Worley K.C."/>
            <person name="Muzny D.M."/>
            <person name="Ioannidis P."/>
            <person name="Waterhouse R.M."/>
            <person name="Zdobnov E.M."/>
            <person name="James P.J."/>
            <person name="Bagnall N.H."/>
            <person name="Kotze A.C."/>
            <person name="Gibbs R.A."/>
            <person name="Richards S."/>
            <person name="Batterham P."/>
            <person name="Gasser R.B."/>
        </authorList>
    </citation>
    <scope>NUCLEOTIDE SEQUENCE [LARGE SCALE GENOMIC DNA]</scope>
    <source>
        <strain evidence="9 10">LS</strain>
        <tissue evidence="9">Full body</tissue>
    </source>
</reference>
<feature type="transmembrane region" description="Helical" evidence="8">
    <location>
        <begin position="56"/>
        <end position="74"/>
    </location>
</feature>
<accession>A0A0L0C7K4</accession>
<dbReference type="AlphaFoldDB" id="A0A0L0C7K4"/>
<dbReference type="InterPro" id="IPR027960">
    <property type="entry name" value="DUF4519"/>
</dbReference>
<sequence length="82" mass="9690">MLPHIWHHRLVATKATSSQQVFFKMRQLKGKVKETRKQRKERKLENMEIHNQMKTVVLPILGVFVFVIVAFVYVKTRPSVMA</sequence>
<evidence type="ECO:0000313" key="9">
    <source>
        <dbReference type="EMBL" id="KNC27389.1"/>
    </source>
</evidence>
<dbReference type="PANTHER" id="PTHR34644:SF2">
    <property type="entry name" value="SINGLE-PASS MEMBRANE AND COILED-COIL DOMAIN-CONTAINING PROTEIN 4"/>
    <property type="match status" value="1"/>
</dbReference>
<dbReference type="GO" id="GO:0016020">
    <property type="term" value="C:membrane"/>
    <property type="evidence" value="ECO:0007669"/>
    <property type="project" value="UniProtKB-SubCell"/>
</dbReference>
<dbReference type="Proteomes" id="UP000037069">
    <property type="component" value="Unassembled WGS sequence"/>
</dbReference>
<comment type="subcellular location">
    <subcellularLocation>
        <location evidence="1">Membrane</location>
        <topology evidence="1">Single-pass membrane protein</topology>
    </subcellularLocation>
</comment>
<keyword evidence="7 8" id="KW-0472">Membrane</keyword>
<name>A0A0L0C7K4_LUCCU</name>
<evidence type="ECO:0000256" key="1">
    <source>
        <dbReference type="ARBA" id="ARBA00004167"/>
    </source>
</evidence>
<keyword evidence="6" id="KW-0175">Coiled coil</keyword>
<keyword evidence="4 8" id="KW-0812">Transmembrane</keyword>
<comment type="similarity">
    <text evidence="2">Belongs to the SMCO4 family.</text>
</comment>
<evidence type="ECO:0000256" key="5">
    <source>
        <dbReference type="ARBA" id="ARBA00022989"/>
    </source>
</evidence>
<evidence type="ECO:0000256" key="4">
    <source>
        <dbReference type="ARBA" id="ARBA00022692"/>
    </source>
</evidence>
<dbReference type="PANTHER" id="PTHR34644">
    <property type="entry name" value="SINGLE-PASS MEMBRANE AND COILED-COIL DOMAIN-CONTAINING PROTEIN 4"/>
    <property type="match status" value="1"/>
</dbReference>
<keyword evidence="10" id="KW-1185">Reference proteome</keyword>
<comment type="caution">
    <text evidence="9">The sequence shown here is derived from an EMBL/GenBank/DDBJ whole genome shotgun (WGS) entry which is preliminary data.</text>
</comment>
<dbReference type="OMA" id="FFIYANT"/>
<evidence type="ECO:0000256" key="2">
    <source>
        <dbReference type="ARBA" id="ARBA00009202"/>
    </source>
</evidence>
<protein>
    <recommendedName>
        <fullName evidence="3">Single-pass membrane and coiled-coil domain-containing protein 4 homolog</fullName>
    </recommendedName>
</protein>
<evidence type="ECO:0000256" key="8">
    <source>
        <dbReference type="SAM" id="Phobius"/>
    </source>
</evidence>
<dbReference type="EMBL" id="JRES01000903">
    <property type="protein sequence ID" value="KNC27389.1"/>
    <property type="molecule type" value="Genomic_DNA"/>
</dbReference>
<evidence type="ECO:0000256" key="6">
    <source>
        <dbReference type="ARBA" id="ARBA00023054"/>
    </source>
</evidence>
<evidence type="ECO:0000256" key="7">
    <source>
        <dbReference type="ARBA" id="ARBA00023136"/>
    </source>
</evidence>
<dbReference type="Pfam" id="PF15012">
    <property type="entry name" value="DUF4519"/>
    <property type="match status" value="1"/>
</dbReference>
<organism evidence="9 10">
    <name type="scientific">Lucilia cuprina</name>
    <name type="common">Green bottle fly</name>
    <name type="synonym">Australian sheep blowfly</name>
    <dbReference type="NCBI Taxonomy" id="7375"/>
    <lineage>
        <taxon>Eukaryota</taxon>
        <taxon>Metazoa</taxon>
        <taxon>Ecdysozoa</taxon>
        <taxon>Arthropoda</taxon>
        <taxon>Hexapoda</taxon>
        <taxon>Insecta</taxon>
        <taxon>Pterygota</taxon>
        <taxon>Neoptera</taxon>
        <taxon>Endopterygota</taxon>
        <taxon>Diptera</taxon>
        <taxon>Brachycera</taxon>
        <taxon>Muscomorpha</taxon>
        <taxon>Oestroidea</taxon>
        <taxon>Calliphoridae</taxon>
        <taxon>Luciliinae</taxon>
        <taxon>Lucilia</taxon>
    </lineage>
</organism>
<gene>
    <name evidence="9" type="ORF">FF38_09695</name>
</gene>
<keyword evidence="5 8" id="KW-1133">Transmembrane helix</keyword>
<dbReference type="OrthoDB" id="10266771at2759"/>
<proteinExistence type="inferred from homology"/>
<evidence type="ECO:0000256" key="3">
    <source>
        <dbReference type="ARBA" id="ARBA00017028"/>
    </source>
</evidence>
<evidence type="ECO:0000313" key="10">
    <source>
        <dbReference type="Proteomes" id="UP000037069"/>
    </source>
</evidence>